<reference evidence="1" key="2">
    <citation type="submission" date="2022-10" db="EMBL/GenBank/DDBJ databases">
        <authorList>
            <consortium name="ENA_rothamsted_submissions"/>
            <consortium name="culmorum"/>
            <person name="King R."/>
        </authorList>
    </citation>
    <scope>NUCLEOTIDE SEQUENCE</scope>
</reference>
<accession>A0A9N9RMZ3</accession>
<dbReference type="Proteomes" id="UP001153620">
    <property type="component" value="Chromosome 1"/>
</dbReference>
<keyword evidence="2" id="KW-1185">Reference proteome</keyword>
<gene>
    <name evidence="1" type="ORF">CHIRRI_LOCUS2455</name>
</gene>
<organism evidence="1 2">
    <name type="scientific">Chironomus riparius</name>
    <dbReference type="NCBI Taxonomy" id="315576"/>
    <lineage>
        <taxon>Eukaryota</taxon>
        <taxon>Metazoa</taxon>
        <taxon>Ecdysozoa</taxon>
        <taxon>Arthropoda</taxon>
        <taxon>Hexapoda</taxon>
        <taxon>Insecta</taxon>
        <taxon>Pterygota</taxon>
        <taxon>Neoptera</taxon>
        <taxon>Endopterygota</taxon>
        <taxon>Diptera</taxon>
        <taxon>Nematocera</taxon>
        <taxon>Chironomoidea</taxon>
        <taxon>Chironomidae</taxon>
        <taxon>Chironominae</taxon>
        <taxon>Chironomus</taxon>
    </lineage>
</organism>
<reference evidence="1" key="1">
    <citation type="submission" date="2022-01" db="EMBL/GenBank/DDBJ databases">
        <authorList>
            <person name="King R."/>
        </authorList>
    </citation>
    <scope>NUCLEOTIDE SEQUENCE</scope>
</reference>
<protein>
    <submittedName>
        <fullName evidence="1">Uncharacterized protein</fullName>
    </submittedName>
</protein>
<dbReference type="AlphaFoldDB" id="A0A9N9RMZ3"/>
<proteinExistence type="predicted"/>
<evidence type="ECO:0000313" key="2">
    <source>
        <dbReference type="Proteomes" id="UP001153620"/>
    </source>
</evidence>
<sequence>MIMATKKKKSNKQTEFASSFLLRAQWMGGHIQLVLSK</sequence>
<dbReference type="EMBL" id="OU895877">
    <property type="protein sequence ID" value="CAG9799489.1"/>
    <property type="molecule type" value="Genomic_DNA"/>
</dbReference>
<name>A0A9N9RMZ3_9DIPT</name>
<evidence type="ECO:0000313" key="1">
    <source>
        <dbReference type="EMBL" id="CAG9799489.1"/>
    </source>
</evidence>